<evidence type="ECO:0000256" key="7">
    <source>
        <dbReference type="SAM" id="MobiDB-lite"/>
    </source>
</evidence>
<feature type="transmembrane region" description="Helical" evidence="8">
    <location>
        <begin position="143"/>
        <end position="161"/>
    </location>
</feature>
<dbReference type="AlphaFoldDB" id="A0AAP6JCU2"/>
<gene>
    <name evidence="11" type="ORF">VCB98_01995</name>
</gene>
<evidence type="ECO:0000313" key="12">
    <source>
        <dbReference type="Proteomes" id="UP001302316"/>
    </source>
</evidence>
<feature type="transmembrane region" description="Helical" evidence="8">
    <location>
        <begin position="43"/>
        <end position="62"/>
    </location>
</feature>
<protein>
    <submittedName>
        <fullName evidence="11">DUF4040 domain-containing protein</fullName>
    </submittedName>
</protein>
<evidence type="ECO:0000256" key="1">
    <source>
        <dbReference type="ARBA" id="ARBA00004651"/>
    </source>
</evidence>
<feature type="domain" description="MrpA C-terminal/MbhE" evidence="10">
    <location>
        <begin position="103"/>
        <end position="156"/>
    </location>
</feature>
<evidence type="ECO:0000259" key="10">
    <source>
        <dbReference type="Pfam" id="PF20501"/>
    </source>
</evidence>
<keyword evidence="12" id="KW-1185">Reference proteome</keyword>
<comment type="subcellular location">
    <subcellularLocation>
        <location evidence="1">Cell membrane</location>
        <topology evidence="1">Multi-pass membrane protein</topology>
    </subcellularLocation>
</comment>
<dbReference type="InterPro" id="IPR025383">
    <property type="entry name" value="MrpA_C/MbhD"/>
</dbReference>
<evidence type="ECO:0000259" key="9">
    <source>
        <dbReference type="Pfam" id="PF13244"/>
    </source>
</evidence>
<dbReference type="Pfam" id="PF13244">
    <property type="entry name" value="MbhD"/>
    <property type="match status" value="1"/>
</dbReference>
<keyword evidence="3" id="KW-1003">Cell membrane</keyword>
<dbReference type="NCBIfam" id="NF009159">
    <property type="entry name" value="PRK12504.1"/>
    <property type="match status" value="1"/>
</dbReference>
<feature type="domain" description="MrpA C-terminal/MbhD" evidence="9">
    <location>
        <begin position="2"/>
        <end position="61"/>
    </location>
</feature>
<evidence type="ECO:0000256" key="5">
    <source>
        <dbReference type="ARBA" id="ARBA00022989"/>
    </source>
</evidence>
<feature type="transmembrane region" description="Helical" evidence="8">
    <location>
        <begin position="12"/>
        <end position="31"/>
    </location>
</feature>
<feature type="region of interest" description="Disordered" evidence="7">
    <location>
        <begin position="163"/>
        <end position="182"/>
    </location>
</feature>
<evidence type="ECO:0000256" key="8">
    <source>
        <dbReference type="SAM" id="Phobius"/>
    </source>
</evidence>
<keyword evidence="5 8" id="KW-1133">Transmembrane helix</keyword>
<dbReference type="PANTHER" id="PTHR43373:SF1">
    <property type="entry name" value="NA(+)_H(+) ANTIPORTER SUBUNIT A"/>
    <property type="match status" value="1"/>
</dbReference>
<organism evidence="11 12">
    <name type="scientific">Natronospira elongata</name>
    <dbReference type="NCBI Taxonomy" id="3110268"/>
    <lineage>
        <taxon>Bacteria</taxon>
        <taxon>Pseudomonadati</taxon>
        <taxon>Pseudomonadota</taxon>
        <taxon>Gammaproteobacteria</taxon>
        <taxon>Natronospirales</taxon>
        <taxon>Natronospiraceae</taxon>
        <taxon>Natronospira</taxon>
    </lineage>
</organism>
<keyword evidence="6 8" id="KW-0472">Membrane</keyword>
<dbReference type="InterPro" id="IPR050616">
    <property type="entry name" value="CPA3_Na-H_Antiporter_A"/>
</dbReference>
<keyword evidence="4 8" id="KW-0812">Transmembrane</keyword>
<name>A0AAP6JCU2_9GAMM</name>
<feature type="transmembrane region" description="Helical" evidence="8">
    <location>
        <begin position="74"/>
        <end position="92"/>
    </location>
</feature>
<evidence type="ECO:0000256" key="4">
    <source>
        <dbReference type="ARBA" id="ARBA00022692"/>
    </source>
</evidence>
<evidence type="ECO:0000313" key="11">
    <source>
        <dbReference type="EMBL" id="MEA5444586.1"/>
    </source>
</evidence>
<dbReference type="Pfam" id="PF20501">
    <property type="entry name" value="MbhE"/>
    <property type="match status" value="1"/>
</dbReference>
<feature type="compositionally biased region" description="Basic and acidic residues" evidence="7">
    <location>
        <begin position="166"/>
        <end position="182"/>
    </location>
</feature>
<dbReference type="EMBL" id="JAYGII010000002">
    <property type="protein sequence ID" value="MEA5444586.1"/>
    <property type="molecule type" value="Genomic_DNA"/>
</dbReference>
<sequence length="182" mass="19066">MVAIAIVKIRNLFAVTMLTGIYSLLAASLFVVMDAVDVALTEAAVGAGIMIILMLGTLALTTSKEKNHGKGQNLLALVVVFITGGGLIYGTLDMPHYGDPEAPAHTHLSPHFTQESVDEIGIPNMVTSVLASYRGIDTLGEAVVIYAAAVGVLLVLGSGAVRRRRKDDPKANPKANGGEERS</sequence>
<dbReference type="RefSeq" id="WP_346049938.1">
    <property type="nucleotide sequence ID" value="NZ_JAYGII010000002.1"/>
</dbReference>
<proteinExistence type="predicted"/>
<evidence type="ECO:0000256" key="6">
    <source>
        <dbReference type="ARBA" id="ARBA00023136"/>
    </source>
</evidence>
<evidence type="ECO:0000256" key="3">
    <source>
        <dbReference type="ARBA" id="ARBA00022475"/>
    </source>
</evidence>
<reference evidence="11 12" key="1">
    <citation type="submission" date="2023-12" db="EMBL/GenBank/DDBJ databases">
        <title>Whole-genome sequencing of halo(alkali)philic microorganisms from hypersaline lakes.</title>
        <authorList>
            <person name="Sorokin D.Y."/>
            <person name="Merkel A.Y."/>
            <person name="Messina E."/>
            <person name="Yakimov M."/>
        </authorList>
    </citation>
    <scope>NUCLEOTIDE SEQUENCE [LARGE SCALE GENOMIC DNA]</scope>
    <source>
        <strain evidence="11 12">AB-CW1</strain>
    </source>
</reference>
<evidence type="ECO:0000256" key="2">
    <source>
        <dbReference type="ARBA" id="ARBA00022448"/>
    </source>
</evidence>
<dbReference type="GO" id="GO:0005886">
    <property type="term" value="C:plasma membrane"/>
    <property type="evidence" value="ECO:0007669"/>
    <property type="project" value="UniProtKB-SubCell"/>
</dbReference>
<comment type="caution">
    <text evidence="11">The sequence shown here is derived from an EMBL/GenBank/DDBJ whole genome shotgun (WGS) entry which is preliminary data.</text>
</comment>
<dbReference type="Proteomes" id="UP001302316">
    <property type="component" value="Unassembled WGS sequence"/>
</dbReference>
<accession>A0AAP6JCU2</accession>
<dbReference type="InterPro" id="IPR046806">
    <property type="entry name" value="MrpA_C/MbhE"/>
</dbReference>
<dbReference type="PANTHER" id="PTHR43373">
    <property type="entry name" value="NA(+)/H(+) ANTIPORTER SUBUNIT"/>
    <property type="match status" value="1"/>
</dbReference>
<keyword evidence="2" id="KW-0813">Transport</keyword>